<evidence type="ECO:0000256" key="1">
    <source>
        <dbReference type="SAM" id="MobiDB-lite"/>
    </source>
</evidence>
<dbReference type="AlphaFoldDB" id="A0AA38X5F9"/>
<feature type="region of interest" description="Disordered" evidence="1">
    <location>
        <begin position="116"/>
        <end position="153"/>
    </location>
</feature>
<keyword evidence="2" id="KW-0732">Signal</keyword>
<sequence length="182" mass="17849">MPSFISITVAVILLAGTIVAQERRDVSDCPGLWYVAASAASGCCVGGTLAPVVLSTCPGWLVCSGPATTTTTHTPLSCATIISATDSDYSSKVIEASKSLQASGTHFQTAVNENGSAITAGPQSGSPTATQTGGSAASTASQSSGAASGSSGSSGANANHIVSKFGVLRAFGVALLVACTQF</sequence>
<feature type="compositionally biased region" description="Low complexity" evidence="1">
    <location>
        <begin position="123"/>
        <end position="153"/>
    </location>
</feature>
<dbReference type="Proteomes" id="UP001172673">
    <property type="component" value="Unassembled WGS sequence"/>
</dbReference>
<evidence type="ECO:0000256" key="2">
    <source>
        <dbReference type="SAM" id="SignalP"/>
    </source>
</evidence>
<comment type="caution">
    <text evidence="3">The sequence shown here is derived from an EMBL/GenBank/DDBJ whole genome shotgun (WGS) entry which is preliminary data.</text>
</comment>
<gene>
    <name evidence="3" type="ORF">H2200_008219</name>
</gene>
<organism evidence="3 4">
    <name type="scientific">Cladophialophora chaetospira</name>
    <dbReference type="NCBI Taxonomy" id="386627"/>
    <lineage>
        <taxon>Eukaryota</taxon>
        <taxon>Fungi</taxon>
        <taxon>Dikarya</taxon>
        <taxon>Ascomycota</taxon>
        <taxon>Pezizomycotina</taxon>
        <taxon>Eurotiomycetes</taxon>
        <taxon>Chaetothyriomycetidae</taxon>
        <taxon>Chaetothyriales</taxon>
        <taxon>Herpotrichiellaceae</taxon>
        <taxon>Cladophialophora</taxon>
    </lineage>
</organism>
<proteinExistence type="predicted"/>
<reference evidence="3" key="1">
    <citation type="submission" date="2022-10" db="EMBL/GenBank/DDBJ databases">
        <title>Culturing micro-colonial fungi from biological soil crusts in the Mojave desert and describing Neophaeococcomyces mojavensis, and introducing the new genera and species Taxawa tesnikishii.</title>
        <authorList>
            <person name="Kurbessoian T."/>
            <person name="Stajich J.E."/>
        </authorList>
    </citation>
    <scope>NUCLEOTIDE SEQUENCE</scope>
    <source>
        <strain evidence="3">TK_41</strain>
    </source>
</reference>
<dbReference type="EMBL" id="JAPDRK010000012">
    <property type="protein sequence ID" value="KAJ9607147.1"/>
    <property type="molecule type" value="Genomic_DNA"/>
</dbReference>
<name>A0AA38X5F9_9EURO</name>
<evidence type="ECO:0000313" key="3">
    <source>
        <dbReference type="EMBL" id="KAJ9607147.1"/>
    </source>
</evidence>
<protein>
    <submittedName>
        <fullName evidence="3">Uncharacterized protein</fullName>
    </submittedName>
</protein>
<accession>A0AA38X5F9</accession>
<evidence type="ECO:0000313" key="4">
    <source>
        <dbReference type="Proteomes" id="UP001172673"/>
    </source>
</evidence>
<keyword evidence="4" id="KW-1185">Reference proteome</keyword>
<feature type="chain" id="PRO_5041444359" evidence="2">
    <location>
        <begin position="21"/>
        <end position="182"/>
    </location>
</feature>
<feature type="signal peptide" evidence="2">
    <location>
        <begin position="1"/>
        <end position="20"/>
    </location>
</feature>